<dbReference type="InterPro" id="IPR036343">
    <property type="entry name" value="GluRdtase_N_sf"/>
</dbReference>
<protein>
    <recommendedName>
        <fullName evidence="3 8">Glutamyl-tRNA reductase</fullName>
        <shortName evidence="8">GluTR</shortName>
        <ecNumber evidence="3 8">1.2.1.70</ecNumber>
    </recommendedName>
</protein>
<gene>
    <name evidence="8" type="primary">hemA</name>
    <name evidence="13" type="ORF">ACFSUQ_07355</name>
</gene>
<evidence type="ECO:0000256" key="6">
    <source>
        <dbReference type="ARBA" id="ARBA00023244"/>
    </source>
</evidence>
<organism evidence="13 14">
    <name type="scientific">Gulosibacter bifidus</name>
    <dbReference type="NCBI Taxonomy" id="272239"/>
    <lineage>
        <taxon>Bacteria</taxon>
        <taxon>Bacillati</taxon>
        <taxon>Actinomycetota</taxon>
        <taxon>Actinomycetes</taxon>
        <taxon>Micrococcales</taxon>
        <taxon>Microbacteriaceae</taxon>
        <taxon>Gulosibacter</taxon>
    </lineage>
</organism>
<dbReference type="EMBL" id="JBHUNF010000004">
    <property type="protein sequence ID" value="MFD2675107.1"/>
    <property type="molecule type" value="Genomic_DNA"/>
</dbReference>
<dbReference type="InterPro" id="IPR000343">
    <property type="entry name" value="4pyrrol_synth_GluRdtase"/>
</dbReference>
<dbReference type="Pfam" id="PF01488">
    <property type="entry name" value="Shikimate_DH"/>
    <property type="match status" value="1"/>
</dbReference>
<keyword evidence="14" id="KW-1185">Reference proteome</keyword>
<feature type="binding site" evidence="8">
    <location>
        <position position="116"/>
    </location>
    <ligand>
        <name>substrate</name>
    </ligand>
</feature>
<feature type="binding site" evidence="8">
    <location>
        <begin position="46"/>
        <end position="49"/>
    </location>
    <ligand>
        <name>substrate</name>
    </ligand>
</feature>
<dbReference type="SUPFAM" id="SSF69742">
    <property type="entry name" value="Glutamyl tRNA-reductase catalytic, N-terminal domain"/>
    <property type="match status" value="1"/>
</dbReference>
<evidence type="ECO:0000256" key="2">
    <source>
        <dbReference type="ARBA" id="ARBA00005916"/>
    </source>
</evidence>
<dbReference type="Gene3D" id="3.30.460.30">
    <property type="entry name" value="Glutamyl-tRNA reductase, N-terminal domain"/>
    <property type="match status" value="1"/>
</dbReference>
<dbReference type="HAMAP" id="MF_00087">
    <property type="entry name" value="Glu_tRNA_reductase"/>
    <property type="match status" value="1"/>
</dbReference>
<feature type="domain" description="Quinate/shikimate 5-dehydrogenase/glutamyl-tRNA reductase" evidence="11">
    <location>
        <begin position="167"/>
        <end position="300"/>
    </location>
</feature>
<evidence type="ECO:0000256" key="5">
    <source>
        <dbReference type="ARBA" id="ARBA00023002"/>
    </source>
</evidence>
<evidence type="ECO:0000313" key="13">
    <source>
        <dbReference type="EMBL" id="MFD2675107.1"/>
    </source>
</evidence>
<evidence type="ECO:0000256" key="4">
    <source>
        <dbReference type="ARBA" id="ARBA00022857"/>
    </source>
</evidence>
<comment type="domain">
    <text evidence="8">Possesses an unusual extended V-shaped dimeric structure with each monomer consisting of three distinct domains arranged along a curved 'spinal' alpha-helix. The N-terminal catalytic domain specifically recognizes the glutamate moiety of the substrate. The second domain is the NADPH-binding domain, and the third C-terminal domain is responsible for dimerization.</text>
</comment>
<evidence type="ECO:0000256" key="7">
    <source>
        <dbReference type="ARBA" id="ARBA00047464"/>
    </source>
</evidence>
<dbReference type="Proteomes" id="UP001597453">
    <property type="component" value="Unassembled WGS sequence"/>
</dbReference>
<comment type="miscellaneous">
    <text evidence="8">During catalysis, the active site Cys acts as a nucleophile attacking the alpha-carbonyl group of tRNA-bound glutamate with the formation of a thioester intermediate between enzyme and glutamate, and the concomitant release of tRNA(Glu). The thioester intermediate is finally reduced by direct hydride transfer from NADPH, to form the product GSA.</text>
</comment>
<dbReference type="NCBIfam" id="TIGR01035">
    <property type="entry name" value="hemA"/>
    <property type="match status" value="1"/>
</dbReference>
<dbReference type="SUPFAM" id="SSF51735">
    <property type="entry name" value="NAD(P)-binding Rossmann-fold domains"/>
    <property type="match status" value="1"/>
</dbReference>
<dbReference type="InterPro" id="IPR036291">
    <property type="entry name" value="NAD(P)-bd_dom_sf"/>
</dbReference>
<feature type="active site" description="Nucleophile" evidence="8">
    <location>
        <position position="47"/>
    </location>
</feature>
<comment type="pathway">
    <text evidence="1 8 9">Porphyrin-containing compound metabolism; protoporphyrin-IX biosynthesis; 5-aminolevulinate from L-glutamyl-tRNA(Glu): step 1/2.</text>
</comment>
<dbReference type="GO" id="GO:0008883">
    <property type="term" value="F:glutamyl-tRNA reductase activity"/>
    <property type="evidence" value="ECO:0007669"/>
    <property type="project" value="UniProtKB-EC"/>
</dbReference>
<dbReference type="PANTHER" id="PTHR43013">
    <property type="entry name" value="GLUTAMYL-TRNA REDUCTASE"/>
    <property type="match status" value="1"/>
</dbReference>
<comment type="caution">
    <text evidence="13">The sequence shown here is derived from an EMBL/GenBank/DDBJ whole genome shotgun (WGS) entry which is preliminary data.</text>
</comment>
<evidence type="ECO:0000313" key="14">
    <source>
        <dbReference type="Proteomes" id="UP001597453"/>
    </source>
</evidence>
<evidence type="ECO:0000256" key="3">
    <source>
        <dbReference type="ARBA" id="ARBA00012970"/>
    </source>
</evidence>
<dbReference type="InterPro" id="IPR006151">
    <property type="entry name" value="Shikm_DH/Glu-tRNA_Rdtase"/>
</dbReference>
<dbReference type="PIRSF" id="PIRSF000445">
    <property type="entry name" value="4pyrrol_synth_GluRdtase"/>
    <property type="match status" value="1"/>
</dbReference>
<feature type="binding site" evidence="8">
    <location>
        <begin position="185"/>
        <end position="190"/>
    </location>
    <ligand>
        <name>NADP(+)</name>
        <dbReference type="ChEBI" id="CHEBI:58349"/>
    </ligand>
</feature>
<accession>A0ABW5RJ40</accession>
<dbReference type="NCBIfam" id="NF000750">
    <property type="entry name" value="PRK00045.3-4"/>
    <property type="match status" value="1"/>
</dbReference>
<evidence type="ECO:0000259" key="12">
    <source>
        <dbReference type="Pfam" id="PF05201"/>
    </source>
</evidence>
<dbReference type="EC" id="1.2.1.70" evidence="3 8"/>
<comment type="caution">
    <text evidence="8">Lacks conserved residue(s) required for the propagation of feature annotation.</text>
</comment>
<comment type="catalytic activity">
    <reaction evidence="7 8 9">
        <text>(S)-4-amino-5-oxopentanoate + tRNA(Glu) + NADP(+) = L-glutamyl-tRNA(Glu) + NADPH + H(+)</text>
        <dbReference type="Rhea" id="RHEA:12344"/>
        <dbReference type="Rhea" id="RHEA-COMP:9663"/>
        <dbReference type="Rhea" id="RHEA-COMP:9680"/>
        <dbReference type="ChEBI" id="CHEBI:15378"/>
        <dbReference type="ChEBI" id="CHEBI:57501"/>
        <dbReference type="ChEBI" id="CHEBI:57783"/>
        <dbReference type="ChEBI" id="CHEBI:58349"/>
        <dbReference type="ChEBI" id="CHEBI:78442"/>
        <dbReference type="ChEBI" id="CHEBI:78520"/>
        <dbReference type="EC" id="1.2.1.70"/>
    </reaction>
</comment>
<evidence type="ECO:0000256" key="9">
    <source>
        <dbReference type="RuleBase" id="RU000584"/>
    </source>
</evidence>
<comment type="subunit">
    <text evidence="8">Homodimer.</text>
</comment>
<feature type="binding site" evidence="8">
    <location>
        <begin position="110"/>
        <end position="112"/>
    </location>
    <ligand>
        <name>substrate</name>
    </ligand>
</feature>
<reference evidence="14" key="1">
    <citation type="journal article" date="2019" name="Int. J. Syst. Evol. Microbiol.">
        <title>The Global Catalogue of Microorganisms (GCM) 10K type strain sequencing project: providing services to taxonomists for standard genome sequencing and annotation.</title>
        <authorList>
            <consortium name="The Broad Institute Genomics Platform"/>
            <consortium name="The Broad Institute Genome Sequencing Center for Infectious Disease"/>
            <person name="Wu L."/>
            <person name="Ma J."/>
        </authorList>
    </citation>
    <scope>NUCLEOTIDE SEQUENCE [LARGE SCALE GENOMIC DNA]</scope>
    <source>
        <strain evidence="14">TISTR 1511</strain>
    </source>
</reference>
<dbReference type="PANTHER" id="PTHR43013:SF1">
    <property type="entry name" value="GLUTAMYL-TRNA REDUCTASE"/>
    <property type="match status" value="1"/>
</dbReference>
<evidence type="ECO:0000259" key="11">
    <source>
        <dbReference type="Pfam" id="PF01488"/>
    </source>
</evidence>
<dbReference type="InterPro" id="IPR015895">
    <property type="entry name" value="4pyrrol_synth_GluRdtase_N"/>
</dbReference>
<comment type="function">
    <text evidence="8">Catalyzes the NADPH-dependent reduction of glutamyl-tRNA(Glu) to glutamate 1-semialdehyde (GSA).</text>
</comment>
<feature type="domain" description="Glutamyl-tRNA reductase N-terminal" evidence="12">
    <location>
        <begin position="6"/>
        <end position="152"/>
    </location>
</feature>
<keyword evidence="4 8" id="KW-0521">NADP</keyword>
<keyword evidence="6 8" id="KW-0627">Porphyrin biosynthesis</keyword>
<feature type="domain" description="Tetrapyrrole biosynthesis glutamyl-tRNA reductase dimerisation" evidence="10">
    <location>
        <begin position="314"/>
        <end position="402"/>
    </location>
</feature>
<dbReference type="Gene3D" id="3.40.50.720">
    <property type="entry name" value="NAD(P)-binding Rossmann-like Domain"/>
    <property type="match status" value="1"/>
</dbReference>
<name>A0ABW5RJ40_9MICO</name>
<dbReference type="Pfam" id="PF05201">
    <property type="entry name" value="GlutR_N"/>
    <property type="match status" value="1"/>
</dbReference>
<dbReference type="InterPro" id="IPR015896">
    <property type="entry name" value="4pyrrol_synth_GluRdtase_dimer"/>
</dbReference>
<evidence type="ECO:0000259" key="10">
    <source>
        <dbReference type="Pfam" id="PF00745"/>
    </source>
</evidence>
<keyword evidence="5 8" id="KW-0560">Oxidoreductase</keyword>
<feature type="binding site" evidence="8">
    <location>
        <position position="105"/>
    </location>
    <ligand>
        <name>substrate</name>
    </ligand>
</feature>
<comment type="similarity">
    <text evidence="2 8 9">Belongs to the glutamyl-tRNA reductase family.</text>
</comment>
<evidence type="ECO:0000256" key="1">
    <source>
        <dbReference type="ARBA" id="ARBA00005059"/>
    </source>
</evidence>
<dbReference type="RefSeq" id="WP_066057382.1">
    <property type="nucleotide sequence ID" value="NZ_JBHUNF010000004.1"/>
</dbReference>
<evidence type="ECO:0000256" key="8">
    <source>
        <dbReference type="HAMAP-Rule" id="MF_00087"/>
    </source>
</evidence>
<proteinExistence type="inferred from homology"/>
<dbReference type="Pfam" id="PF00745">
    <property type="entry name" value="GlutR_dimer"/>
    <property type="match status" value="1"/>
</dbReference>
<sequence length="426" mass="45565">MLVCLSANHRSAGFSLLERLSSTPVPALEAVLRDADSVLGSVVLSTCNRIEIYLHVDDTDAVDALFAPLAAVVGIAESELRDGVRVVGNEEVPAYLFAVSSGLESVVVGEAEIGGQVRRAYQQALEAKLTTSVLDDLFRSAAETSKGVRAKTTLTNSGRSLVSLALDLAASQVADWSTARVLLIGTGAYAGASLKALEARGVGNVSVYSPSQREHTLGERYRITPVTRPEFNEVLATADVVITCTYSDNYVIDFDLLRNTRLTAGSSAKKLIIDLGLPRNVDPMVGKLDGVDVLDLEALRLHAPLEELGTAELARCIVARAALEFDQSRAEQRVSDAIIRFRKHVSSQLEAEIARYAKSEETAIAMRKLGGALMHGPTMRAKQLAREGRAEEAEAALDLLFGSESVCPALPATTAAIKTLNHRGQN</sequence>